<evidence type="ECO:0000256" key="4">
    <source>
        <dbReference type="ARBA" id="ARBA00023242"/>
    </source>
</evidence>
<keyword evidence="2" id="KW-0217">Developmental protein</keyword>
<dbReference type="GO" id="GO:0003950">
    <property type="term" value="F:NAD+ poly-ADP-ribosyltransferase activity"/>
    <property type="evidence" value="ECO:0007669"/>
    <property type="project" value="InterPro"/>
</dbReference>
<dbReference type="SUPFAM" id="SSF56399">
    <property type="entry name" value="ADP-ribosylation"/>
    <property type="match status" value="1"/>
</dbReference>
<evidence type="ECO:0000259" key="7">
    <source>
        <dbReference type="PROSITE" id="PS51879"/>
    </source>
</evidence>
<dbReference type="InterPro" id="IPR022003">
    <property type="entry name" value="RST"/>
</dbReference>
<dbReference type="Pfam" id="PF12174">
    <property type="entry name" value="RST"/>
    <property type="match status" value="1"/>
</dbReference>
<dbReference type="OrthoDB" id="6133115at2759"/>
<feature type="region of interest" description="Disordered" evidence="5">
    <location>
        <begin position="222"/>
        <end position="262"/>
    </location>
</feature>
<evidence type="ECO:0000259" key="6">
    <source>
        <dbReference type="PROSITE" id="PS51059"/>
    </source>
</evidence>
<dbReference type="PaxDb" id="4097-A0A1S3XE38"/>
<evidence type="ECO:0000256" key="1">
    <source>
        <dbReference type="ARBA" id="ARBA00004123"/>
    </source>
</evidence>
<dbReference type="RefSeq" id="XP_016438068.1">
    <property type="nucleotide sequence ID" value="XM_016582582.2"/>
</dbReference>
<feature type="domain" description="PARP catalytic" evidence="6">
    <location>
        <begin position="264"/>
        <end position="488"/>
    </location>
</feature>
<dbReference type="RefSeq" id="XP_016438068.1">
    <property type="nucleotide sequence ID" value="XM_016582582.1"/>
</dbReference>
<evidence type="ECO:0000313" key="8">
    <source>
        <dbReference type="Proteomes" id="UP000790787"/>
    </source>
</evidence>
<dbReference type="PROSITE" id="PS51059">
    <property type="entry name" value="PARP_CATALYTIC"/>
    <property type="match status" value="1"/>
</dbReference>
<dbReference type="InterPro" id="IPR044964">
    <property type="entry name" value="RCD1/SRO1-5"/>
</dbReference>
<dbReference type="Pfam" id="PF23467">
    <property type="entry name" value="WWE_5"/>
    <property type="match status" value="1"/>
</dbReference>
<dbReference type="PANTHER" id="PTHR32263">
    <property type="entry name" value="INACTIVE POLY [ADP-RIBOSE] POLYMERASE SRO4-RELATED"/>
    <property type="match status" value="1"/>
</dbReference>
<dbReference type="PROSITE" id="PS51879">
    <property type="entry name" value="RST"/>
    <property type="match status" value="1"/>
</dbReference>
<sequence>MDFNCNVLKFMMMKTPADSIPPLKIAGDQNNVVSPVIDGNKLKIHVPVPRKIVGGEDDVVDKKKVKIEVPIPRELLFPSAETASCTDHAQLLVQNYGNFKKSGKPVRFMFYKDGSWVNFEKNVMDVMVSGFVSGKPMIDVEMEGLKCLFDFYRMLEIDLDTGKERSISWIDVNGKCFFPKVFIDSSENSNDKNQEIEASNVNEKISSENLKIEIEIRISDDNSDKEVNNSGEELKLGKRKRGSEENEVEKKGERSSSNAKERRVIAATELHSPRWPKARSLREEEKGYQMVKGLLLSGLRTVDPGVTVTSIHQCVRTGPLEKARLEVFHTNMEIIKRARGGNLNVVYAWYGTSAKNVEIILRHGFGMPSVVHGSNAHGLGVYLSPLRQPQNSAMMSEVDEYGEKHIVLCRVILGKLEKVELGSQQRYPSSVDFDTGVDDLTNPKWYVVWSANMNTHILPECIVSYKSGRHKSGQANGASSMKWAPHASNAMGTLISKLSTLLPPPKVQELQSLYGSYREGKLGKEVFMRQLRSVAGDELLRSTILEIRG</sequence>
<keyword evidence="8" id="KW-1185">Reference proteome</keyword>
<comment type="subcellular location">
    <subcellularLocation>
        <location evidence="1">Nucleus</location>
    </subcellularLocation>
</comment>
<evidence type="ECO:0000256" key="3">
    <source>
        <dbReference type="ARBA" id="ARBA00023016"/>
    </source>
</evidence>
<dbReference type="InterPro" id="IPR037197">
    <property type="entry name" value="WWE_dom_sf"/>
</dbReference>
<keyword evidence="3" id="KW-0346">Stress response</keyword>
<gene>
    <name evidence="9" type="primary">LOC107764059</name>
</gene>
<dbReference type="Pfam" id="PF00644">
    <property type="entry name" value="PARP"/>
    <property type="match status" value="1"/>
</dbReference>
<dbReference type="OMA" id="YSSFKMG"/>
<evidence type="ECO:0000256" key="2">
    <source>
        <dbReference type="ARBA" id="ARBA00022473"/>
    </source>
</evidence>
<reference evidence="9" key="2">
    <citation type="submission" date="2025-08" db="UniProtKB">
        <authorList>
            <consortium name="RefSeq"/>
        </authorList>
    </citation>
    <scope>IDENTIFICATION</scope>
    <source>
        <tissue evidence="9">Leaf</tissue>
    </source>
</reference>
<dbReference type="SMR" id="A0A1S3XE38"/>
<protein>
    <submittedName>
        <fullName evidence="9">Inactive poly [ADP-ribose] polymerase RCD1</fullName>
    </submittedName>
    <submittedName>
        <fullName evidence="9">Probable inactive poly [ADP-ribose] polymerase SRO3</fullName>
    </submittedName>
</protein>
<dbReference type="InterPro" id="IPR057823">
    <property type="entry name" value="WWE_RCD1"/>
</dbReference>
<dbReference type="InterPro" id="IPR012317">
    <property type="entry name" value="Poly(ADP-ribose)pol_cat_dom"/>
</dbReference>
<dbReference type="PANTHER" id="PTHR32263:SF19">
    <property type="entry name" value="OS03G0230300 PROTEIN"/>
    <property type="match status" value="1"/>
</dbReference>
<name>A0A1S3XE38_TOBAC</name>
<dbReference type="GO" id="GO:0005634">
    <property type="term" value="C:nucleus"/>
    <property type="evidence" value="ECO:0007669"/>
    <property type="project" value="UniProtKB-SubCell"/>
</dbReference>
<dbReference type="GeneID" id="107764059"/>
<evidence type="ECO:0000256" key="5">
    <source>
        <dbReference type="SAM" id="MobiDB-lite"/>
    </source>
</evidence>
<proteinExistence type="predicted"/>
<dbReference type="Gene3D" id="3.90.228.10">
    <property type="match status" value="1"/>
</dbReference>
<dbReference type="STRING" id="4097.A0A1S3XE38"/>
<organism evidence="8 9">
    <name type="scientific">Nicotiana tabacum</name>
    <name type="common">Common tobacco</name>
    <dbReference type="NCBI Taxonomy" id="4097"/>
    <lineage>
        <taxon>Eukaryota</taxon>
        <taxon>Viridiplantae</taxon>
        <taxon>Streptophyta</taxon>
        <taxon>Embryophyta</taxon>
        <taxon>Tracheophyta</taxon>
        <taxon>Spermatophyta</taxon>
        <taxon>Magnoliopsida</taxon>
        <taxon>eudicotyledons</taxon>
        <taxon>Gunneridae</taxon>
        <taxon>Pentapetalae</taxon>
        <taxon>asterids</taxon>
        <taxon>lamiids</taxon>
        <taxon>Solanales</taxon>
        <taxon>Solanaceae</taxon>
        <taxon>Nicotianoideae</taxon>
        <taxon>Nicotianeae</taxon>
        <taxon>Nicotiana</taxon>
    </lineage>
</organism>
<evidence type="ECO:0000313" key="9">
    <source>
        <dbReference type="RefSeq" id="XP_016438068.1"/>
    </source>
</evidence>
<dbReference type="KEGG" id="nta:107764059"/>
<dbReference type="AlphaFoldDB" id="A0A1S3XE38"/>
<keyword evidence="4" id="KW-0539">Nucleus</keyword>
<dbReference type="SUPFAM" id="SSF117839">
    <property type="entry name" value="WWE domain"/>
    <property type="match status" value="1"/>
</dbReference>
<accession>A0A1S3XE38</accession>
<reference evidence="8" key="1">
    <citation type="journal article" date="2014" name="Nat. Commun.">
        <title>The tobacco genome sequence and its comparison with those of tomato and potato.</title>
        <authorList>
            <person name="Sierro N."/>
            <person name="Battey J.N."/>
            <person name="Ouadi S."/>
            <person name="Bakaher N."/>
            <person name="Bovet L."/>
            <person name="Willig A."/>
            <person name="Goepfert S."/>
            <person name="Peitsch M.C."/>
            <person name="Ivanov N.V."/>
        </authorList>
    </citation>
    <scope>NUCLEOTIDE SEQUENCE [LARGE SCALE GENOMIC DNA]</scope>
</reference>
<dbReference type="Proteomes" id="UP000790787">
    <property type="component" value="Chromosome 16"/>
</dbReference>
<feature type="domain" description="RST" evidence="7">
    <location>
        <begin position="482"/>
        <end position="549"/>
    </location>
</feature>